<proteinExistence type="predicted"/>
<gene>
    <name evidence="2" type="ORF">NCTC13296_02083</name>
</gene>
<protein>
    <submittedName>
        <fullName evidence="2">Protein of uncharacterized function (DUF3263)</fullName>
    </submittedName>
</protein>
<dbReference type="RefSeq" id="WP_016935504.1">
    <property type="nucleotide sequence ID" value="NZ_CP101467.1"/>
</dbReference>
<name>A0A379M0D9_9NOCA</name>
<dbReference type="InterPro" id="IPR021678">
    <property type="entry name" value="DUF3263"/>
</dbReference>
<dbReference type="Proteomes" id="UP000254569">
    <property type="component" value="Unassembled WGS sequence"/>
</dbReference>
<reference evidence="2 3" key="1">
    <citation type="submission" date="2018-06" db="EMBL/GenBank/DDBJ databases">
        <authorList>
            <consortium name="Pathogen Informatics"/>
            <person name="Doyle S."/>
        </authorList>
    </citation>
    <scope>NUCLEOTIDE SEQUENCE [LARGE SCALE GENOMIC DNA]</scope>
    <source>
        <strain evidence="2 3">NCTC13296</strain>
    </source>
</reference>
<dbReference type="OrthoDB" id="3268863at2"/>
<dbReference type="AlphaFoldDB" id="A0A379M0D9"/>
<sequence>MDGAAAHGNDRSDLVSPQGDGALAQEPTGDEANGLSRRDLDILAFERQWWKYAGAKEDAIKELFGLSATRYYQVLNALVDRPEALAADPMLVKRLRRLRASRQKARAARRLGFDTR</sequence>
<dbReference type="Pfam" id="PF11662">
    <property type="entry name" value="DUF3263"/>
    <property type="match status" value="1"/>
</dbReference>
<evidence type="ECO:0000313" key="2">
    <source>
        <dbReference type="EMBL" id="SUE15226.1"/>
    </source>
</evidence>
<dbReference type="EMBL" id="UGVI01000001">
    <property type="protein sequence ID" value="SUE15226.1"/>
    <property type="molecule type" value="Genomic_DNA"/>
</dbReference>
<evidence type="ECO:0000313" key="3">
    <source>
        <dbReference type="Proteomes" id="UP000254569"/>
    </source>
</evidence>
<accession>A0A379M0D9</accession>
<feature type="region of interest" description="Disordered" evidence="1">
    <location>
        <begin position="1"/>
        <end position="34"/>
    </location>
</feature>
<evidence type="ECO:0000256" key="1">
    <source>
        <dbReference type="SAM" id="MobiDB-lite"/>
    </source>
</evidence>
<organism evidence="2 3">
    <name type="scientific">Rhodococcus gordoniae</name>
    <dbReference type="NCBI Taxonomy" id="223392"/>
    <lineage>
        <taxon>Bacteria</taxon>
        <taxon>Bacillati</taxon>
        <taxon>Actinomycetota</taxon>
        <taxon>Actinomycetes</taxon>
        <taxon>Mycobacteriales</taxon>
        <taxon>Nocardiaceae</taxon>
        <taxon>Rhodococcus</taxon>
    </lineage>
</organism>
<keyword evidence="3" id="KW-1185">Reference proteome</keyword>